<dbReference type="EC" id="3.5.1.4" evidence="3"/>
<feature type="region of interest" description="Disordered" evidence="4">
    <location>
        <begin position="141"/>
        <end position="160"/>
    </location>
</feature>
<gene>
    <name evidence="6" type="ORF">GCM10011591_11970</name>
</gene>
<comment type="similarity">
    <text evidence="2">Belongs to the amidase family.</text>
</comment>
<evidence type="ECO:0000259" key="5">
    <source>
        <dbReference type="Pfam" id="PF01425"/>
    </source>
</evidence>
<organism evidence="6 7">
    <name type="scientific">Nocardia camponoti</name>
    <dbReference type="NCBI Taxonomy" id="1616106"/>
    <lineage>
        <taxon>Bacteria</taxon>
        <taxon>Bacillati</taxon>
        <taxon>Actinomycetota</taxon>
        <taxon>Actinomycetes</taxon>
        <taxon>Mycobacteriales</taxon>
        <taxon>Nocardiaceae</taxon>
        <taxon>Nocardia</taxon>
    </lineage>
</organism>
<dbReference type="InterPro" id="IPR000120">
    <property type="entry name" value="Amidase"/>
</dbReference>
<dbReference type="RefSeq" id="WP_188827762.1">
    <property type="nucleotide sequence ID" value="NZ_BMMW01000001.1"/>
</dbReference>
<dbReference type="PANTHER" id="PTHR11895">
    <property type="entry name" value="TRANSAMIDASE"/>
    <property type="match status" value="1"/>
</dbReference>
<comment type="caution">
    <text evidence="6">The sequence shown here is derived from an EMBL/GenBank/DDBJ whole genome shotgun (WGS) entry which is preliminary data.</text>
</comment>
<keyword evidence="7" id="KW-1185">Reference proteome</keyword>
<dbReference type="Gene3D" id="3.90.1300.10">
    <property type="entry name" value="Amidase signature (AS) domain"/>
    <property type="match status" value="1"/>
</dbReference>
<dbReference type="InterPro" id="IPR020556">
    <property type="entry name" value="Amidase_CS"/>
</dbReference>
<reference evidence="6" key="1">
    <citation type="journal article" date="2014" name="Int. J. Syst. Evol. Microbiol.">
        <title>Complete genome sequence of Corynebacterium casei LMG S-19264T (=DSM 44701T), isolated from a smear-ripened cheese.</title>
        <authorList>
            <consortium name="US DOE Joint Genome Institute (JGI-PGF)"/>
            <person name="Walter F."/>
            <person name="Albersmeier A."/>
            <person name="Kalinowski J."/>
            <person name="Ruckert C."/>
        </authorList>
    </citation>
    <scope>NUCLEOTIDE SEQUENCE</scope>
    <source>
        <strain evidence="6">CGMCC 4.7278</strain>
    </source>
</reference>
<reference evidence="6" key="2">
    <citation type="submission" date="2020-09" db="EMBL/GenBank/DDBJ databases">
        <authorList>
            <person name="Sun Q."/>
            <person name="Zhou Y."/>
        </authorList>
    </citation>
    <scope>NUCLEOTIDE SEQUENCE</scope>
    <source>
        <strain evidence="6">CGMCC 4.7278</strain>
    </source>
</reference>
<evidence type="ECO:0000256" key="1">
    <source>
        <dbReference type="ARBA" id="ARBA00001311"/>
    </source>
</evidence>
<evidence type="ECO:0000256" key="3">
    <source>
        <dbReference type="ARBA" id="ARBA00012922"/>
    </source>
</evidence>
<dbReference type="PANTHER" id="PTHR11895:SF7">
    <property type="entry name" value="GLUTAMYL-TRNA(GLN) AMIDOTRANSFERASE SUBUNIT A, MITOCHONDRIAL"/>
    <property type="match status" value="1"/>
</dbReference>
<comment type="catalytic activity">
    <reaction evidence="1">
        <text>a monocarboxylic acid amide + H2O = a monocarboxylate + NH4(+)</text>
        <dbReference type="Rhea" id="RHEA:12020"/>
        <dbReference type="ChEBI" id="CHEBI:15377"/>
        <dbReference type="ChEBI" id="CHEBI:28938"/>
        <dbReference type="ChEBI" id="CHEBI:35757"/>
        <dbReference type="ChEBI" id="CHEBI:83628"/>
        <dbReference type="EC" id="3.5.1.4"/>
    </reaction>
</comment>
<proteinExistence type="inferred from homology"/>
<evidence type="ECO:0000256" key="4">
    <source>
        <dbReference type="SAM" id="MobiDB-lite"/>
    </source>
</evidence>
<dbReference type="InterPro" id="IPR036928">
    <property type="entry name" value="AS_sf"/>
</dbReference>
<dbReference type="SUPFAM" id="SSF75304">
    <property type="entry name" value="Amidase signature (AS) enzymes"/>
    <property type="match status" value="1"/>
</dbReference>
<dbReference type="AlphaFoldDB" id="A0A917QB99"/>
<dbReference type="Proteomes" id="UP000612956">
    <property type="component" value="Unassembled WGS sequence"/>
</dbReference>
<dbReference type="GO" id="GO:0004040">
    <property type="term" value="F:amidase activity"/>
    <property type="evidence" value="ECO:0007669"/>
    <property type="project" value="UniProtKB-EC"/>
</dbReference>
<dbReference type="PROSITE" id="PS00571">
    <property type="entry name" value="AMIDASES"/>
    <property type="match status" value="1"/>
</dbReference>
<name>A0A917QB99_9NOCA</name>
<protein>
    <recommendedName>
        <fullName evidence="3">amidase</fullName>
        <ecNumber evidence="3">3.5.1.4</ecNumber>
    </recommendedName>
</protein>
<dbReference type="InterPro" id="IPR023631">
    <property type="entry name" value="Amidase_dom"/>
</dbReference>
<evidence type="ECO:0000313" key="6">
    <source>
        <dbReference type="EMBL" id="GGK42048.1"/>
    </source>
</evidence>
<evidence type="ECO:0000313" key="7">
    <source>
        <dbReference type="Proteomes" id="UP000612956"/>
    </source>
</evidence>
<feature type="domain" description="Amidase" evidence="5">
    <location>
        <begin position="31"/>
        <end position="441"/>
    </location>
</feature>
<dbReference type="EMBL" id="BMMW01000001">
    <property type="protein sequence ID" value="GGK42048.1"/>
    <property type="molecule type" value="Genomic_DNA"/>
</dbReference>
<dbReference type="Pfam" id="PF01425">
    <property type="entry name" value="Amidase"/>
    <property type="match status" value="1"/>
</dbReference>
<evidence type="ECO:0000256" key="2">
    <source>
        <dbReference type="ARBA" id="ARBA00009199"/>
    </source>
</evidence>
<accession>A0A917QB99</accession>
<sequence>MNSVLAQLNSGLDDATSIAASVQDGTRTATEVLANAHDLGDKHNALVTENWARAEQDAAEIDRRRAAGERLGPLAGVPMTVKDVIAVAGIKATAASRAFADNIAAVTAPVVARLIAADAIVIGKTNCPEFAFGTTCSSPLLGTTGNPRYPDRSPGGSSGGEAAALAAGVSALGIGTDFGGSLRWPAQCVGITSLRPTAGRLAQQGQLPGAAGDMTGASAPTGMQGWVQTIGPLARSVRDLALVFEILAGPAPARGTTPLRIAWSDGSALGPVRKEVTALLTDLAARLASNGHQVTEHRVLFADCLPAYNRLRDVDPMRDHLAAIAGREHLITAQNRATIENSVRATTFELYEAEAVARTIQRQALGIFANHDIVLLPVAGGPACDPDGQLDIDGTLSGGWELMAQCRAVSLTGAPVVSLPVGLSSEGWPLSVQIIAAPQQDWLALAFAAELEQCTG</sequence>